<accession>A0A9W9E143</accession>
<dbReference type="AlphaFoldDB" id="A0A9W9E143"/>
<evidence type="ECO:0000256" key="1">
    <source>
        <dbReference type="SAM" id="SignalP"/>
    </source>
</evidence>
<dbReference type="Proteomes" id="UP001150238">
    <property type="component" value="Unassembled WGS sequence"/>
</dbReference>
<dbReference type="EMBL" id="JANVFS010000001">
    <property type="protein sequence ID" value="KAJ4496175.1"/>
    <property type="molecule type" value="Genomic_DNA"/>
</dbReference>
<name>A0A9W9E143_9AGAR</name>
<protein>
    <submittedName>
        <fullName evidence="2">Uncharacterized protein</fullName>
    </submittedName>
</protein>
<reference evidence="2" key="1">
    <citation type="submission" date="2022-08" db="EMBL/GenBank/DDBJ databases">
        <authorList>
            <consortium name="DOE Joint Genome Institute"/>
            <person name="Min B."/>
            <person name="Riley R."/>
            <person name="Sierra-Patev S."/>
            <person name="Naranjo-Ortiz M."/>
            <person name="Looney B."/>
            <person name="Konkel Z."/>
            <person name="Slot J.C."/>
            <person name="Sakamoto Y."/>
            <person name="Steenwyk J.L."/>
            <person name="Rokas A."/>
            <person name="Carro J."/>
            <person name="Camarero S."/>
            <person name="Ferreira P."/>
            <person name="Molpeceres G."/>
            <person name="Ruiz-Duenas F.J."/>
            <person name="Serrano A."/>
            <person name="Henrissat B."/>
            <person name="Drula E."/>
            <person name="Hughes K.W."/>
            <person name="Mata J.L."/>
            <person name="Ishikawa N.K."/>
            <person name="Vargas-Isla R."/>
            <person name="Ushijima S."/>
            <person name="Smith C.A."/>
            <person name="Ahrendt S."/>
            <person name="Andreopoulos W."/>
            <person name="He G."/>
            <person name="Labutti K."/>
            <person name="Lipzen A."/>
            <person name="Ng V."/>
            <person name="Sandor L."/>
            <person name="Barry K."/>
            <person name="Martinez A.T."/>
            <person name="Xiao Y."/>
            <person name="Gibbons J.G."/>
            <person name="Terashima K."/>
            <person name="Hibbett D.S."/>
            <person name="Grigoriev I.V."/>
        </authorList>
    </citation>
    <scope>NUCLEOTIDE SEQUENCE</scope>
    <source>
        <strain evidence="2">Sp2 HRB7682 ss15</strain>
    </source>
</reference>
<reference evidence="2" key="2">
    <citation type="journal article" date="2023" name="Proc. Natl. Acad. Sci. U.S.A.">
        <title>A global phylogenomic analysis of the shiitake genus Lentinula.</title>
        <authorList>
            <person name="Sierra-Patev S."/>
            <person name="Min B."/>
            <person name="Naranjo-Ortiz M."/>
            <person name="Looney B."/>
            <person name="Konkel Z."/>
            <person name="Slot J.C."/>
            <person name="Sakamoto Y."/>
            <person name="Steenwyk J.L."/>
            <person name="Rokas A."/>
            <person name="Carro J."/>
            <person name="Camarero S."/>
            <person name="Ferreira P."/>
            <person name="Molpeceres G."/>
            <person name="Ruiz-Duenas F.J."/>
            <person name="Serrano A."/>
            <person name="Henrissat B."/>
            <person name="Drula E."/>
            <person name="Hughes K.W."/>
            <person name="Mata J.L."/>
            <person name="Ishikawa N.K."/>
            <person name="Vargas-Isla R."/>
            <person name="Ushijima S."/>
            <person name="Smith C.A."/>
            <person name="Donoghue J."/>
            <person name="Ahrendt S."/>
            <person name="Andreopoulos W."/>
            <person name="He G."/>
            <person name="LaButti K."/>
            <person name="Lipzen A."/>
            <person name="Ng V."/>
            <person name="Riley R."/>
            <person name="Sandor L."/>
            <person name="Barry K."/>
            <person name="Martinez A.T."/>
            <person name="Xiao Y."/>
            <person name="Gibbons J.G."/>
            <person name="Terashima K."/>
            <person name="Grigoriev I.V."/>
            <person name="Hibbett D."/>
        </authorList>
    </citation>
    <scope>NUCLEOTIDE SEQUENCE</scope>
    <source>
        <strain evidence="2">Sp2 HRB7682 ss15</strain>
    </source>
</reference>
<proteinExistence type="predicted"/>
<organism evidence="2 3">
    <name type="scientific">Lentinula lateritia</name>
    <dbReference type="NCBI Taxonomy" id="40482"/>
    <lineage>
        <taxon>Eukaryota</taxon>
        <taxon>Fungi</taxon>
        <taxon>Dikarya</taxon>
        <taxon>Basidiomycota</taxon>
        <taxon>Agaricomycotina</taxon>
        <taxon>Agaricomycetes</taxon>
        <taxon>Agaricomycetidae</taxon>
        <taxon>Agaricales</taxon>
        <taxon>Marasmiineae</taxon>
        <taxon>Omphalotaceae</taxon>
        <taxon>Lentinula</taxon>
    </lineage>
</organism>
<feature type="signal peptide" evidence="1">
    <location>
        <begin position="1"/>
        <end position="23"/>
    </location>
</feature>
<keyword evidence="1" id="KW-0732">Signal</keyword>
<sequence length="181" mass="20636">MSAWVQVPLLSFLSLSTAPGMCSYRLLTPCDSYRECEQDKLMRTGESIECGFLPYGPYTMTSVGKVPRIPVPKVWPRVENILYVSRVWNMQGISGNLSESLVLVCPQWLLTLSVVSRFVPDLVDDLEHGAVYCYGIHHGIYLNFWKRQLRREGKSSGGRVESSRWRRSFQSSRPEASSRLL</sequence>
<gene>
    <name evidence="2" type="ORF">C8J55DRAFT_13536</name>
</gene>
<feature type="chain" id="PRO_5040823470" evidence="1">
    <location>
        <begin position="24"/>
        <end position="181"/>
    </location>
</feature>
<comment type="caution">
    <text evidence="2">The sequence shown here is derived from an EMBL/GenBank/DDBJ whole genome shotgun (WGS) entry which is preliminary data.</text>
</comment>
<evidence type="ECO:0000313" key="3">
    <source>
        <dbReference type="Proteomes" id="UP001150238"/>
    </source>
</evidence>
<evidence type="ECO:0000313" key="2">
    <source>
        <dbReference type="EMBL" id="KAJ4496175.1"/>
    </source>
</evidence>